<evidence type="ECO:0000313" key="4">
    <source>
        <dbReference type="Proteomes" id="UP000460412"/>
    </source>
</evidence>
<comment type="similarity">
    <text evidence="1">Belongs to the NAD(P)-dependent epimerase/dehydratase family.</text>
</comment>
<protein>
    <submittedName>
        <fullName evidence="3">NAD-dependent epimerase/dehydratase family protein</fullName>
    </submittedName>
</protein>
<feature type="domain" description="NAD-dependent epimerase/dehydratase" evidence="2">
    <location>
        <begin position="4"/>
        <end position="232"/>
    </location>
</feature>
<evidence type="ECO:0000259" key="2">
    <source>
        <dbReference type="Pfam" id="PF01370"/>
    </source>
</evidence>
<dbReference type="RefSeq" id="WP_159754255.1">
    <property type="nucleotide sequence ID" value="NZ_WUQX01000001.1"/>
</dbReference>
<dbReference type="InterPro" id="IPR036291">
    <property type="entry name" value="NAD(P)-bd_dom_sf"/>
</dbReference>
<dbReference type="Pfam" id="PF01370">
    <property type="entry name" value="Epimerase"/>
    <property type="match status" value="1"/>
</dbReference>
<gene>
    <name evidence="3" type="ORF">GN277_22955</name>
</gene>
<dbReference type="InterPro" id="IPR001509">
    <property type="entry name" value="Epimerase_deHydtase"/>
</dbReference>
<dbReference type="Gene3D" id="3.40.50.720">
    <property type="entry name" value="NAD(P)-binding Rossmann-like Domain"/>
    <property type="match status" value="1"/>
</dbReference>
<keyword evidence="4" id="KW-1185">Reference proteome</keyword>
<dbReference type="Proteomes" id="UP000460412">
    <property type="component" value="Unassembled WGS sequence"/>
</dbReference>
<sequence>MKRVIITGATGAIGTALVRKLIDKKIEVLVFLRVDSQRNQNIPCHPLVHIKFCSLEQLADVENDTGKVYDIFYHLAWRGASGPERNDMYIQNQNVKYALDAVRAAKKFGCQTFIGAGSQAEYGNCEVPLQCDTPVFPNMGYGYAKLCAGQMTREYAAQLELKHIWVRILSVYGPNDSAGSMIMYTIDKLRQGMEPKLTKGEQMWDYLYSDDAAKALYLLGKMGIDRKIYVLGSGTTRPLKDYIQKIRDIAAPGRNLSFGTIPYGKNQTMYLCADTSELKRDTGWHPETDFNDGIRTIIKSLQM</sequence>
<evidence type="ECO:0000313" key="3">
    <source>
        <dbReference type="EMBL" id="MXP78109.1"/>
    </source>
</evidence>
<dbReference type="AlphaFoldDB" id="A0A7X3MKH4"/>
<comment type="caution">
    <text evidence="3">The sequence shown here is derived from an EMBL/GenBank/DDBJ whole genome shotgun (WGS) entry which is preliminary data.</text>
</comment>
<dbReference type="PANTHER" id="PTHR43000">
    <property type="entry name" value="DTDP-D-GLUCOSE 4,6-DEHYDRATASE-RELATED"/>
    <property type="match status" value="1"/>
</dbReference>
<evidence type="ECO:0000256" key="1">
    <source>
        <dbReference type="ARBA" id="ARBA00007637"/>
    </source>
</evidence>
<name>A0A7X3MKH4_9FIRM</name>
<accession>A0A7X3MKH4</accession>
<reference evidence="3 4" key="1">
    <citation type="submission" date="2019-12" db="EMBL/GenBank/DDBJ databases">
        <title>Sporaefaciens musculi gen. nov., sp. nov., a novel bacterium isolated from the caecum of an obese mouse.</title>
        <authorList>
            <person name="Rasmussen T.S."/>
            <person name="Streidl T."/>
            <person name="Hitch T.C.A."/>
            <person name="Wortmann E."/>
            <person name="Deptula P."/>
            <person name="Hansen M."/>
            <person name="Nielsen D.S."/>
            <person name="Clavel T."/>
            <person name="Vogensen F.K."/>
        </authorList>
    </citation>
    <scope>NUCLEOTIDE SEQUENCE [LARGE SCALE GENOMIC DNA]</scope>
    <source>
        <strain evidence="3 4">WCA-9-b2</strain>
    </source>
</reference>
<proteinExistence type="inferred from homology"/>
<dbReference type="EMBL" id="WUQX01000001">
    <property type="protein sequence ID" value="MXP78109.1"/>
    <property type="molecule type" value="Genomic_DNA"/>
</dbReference>
<organism evidence="3 4">
    <name type="scientific">Sporofaciens musculi</name>
    <dbReference type="NCBI Taxonomy" id="2681861"/>
    <lineage>
        <taxon>Bacteria</taxon>
        <taxon>Bacillati</taxon>
        <taxon>Bacillota</taxon>
        <taxon>Clostridia</taxon>
        <taxon>Lachnospirales</taxon>
        <taxon>Lachnospiraceae</taxon>
        <taxon>Sporofaciens</taxon>
    </lineage>
</organism>
<dbReference type="SUPFAM" id="SSF51735">
    <property type="entry name" value="NAD(P)-binding Rossmann-fold domains"/>
    <property type="match status" value="1"/>
</dbReference>